<organism evidence="1 2">
    <name type="scientific">Pseudoflavonifractor capillosus ATCC 29799</name>
    <dbReference type="NCBI Taxonomy" id="411467"/>
    <lineage>
        <taxon>Bacteria</taxon>
        <taxon>Bacillati</taxon>
        <taxon>Bacillota</taxon>
        <taxon>Clostridia</taxon>
        <taxon>Eubacteriales</taxon>
        <taxon>Oscillospiraceae</taxon>
        <taxon>Pseudoflavonifractor</taxon>
    </lineage>
</organism>
<name>A6NRZ6_9FIRM</name>
<accession>A6NRZ6</accession>
<reference evidence="1 2" key="1">
    <citation type="submission" date="2007-04" db="EMBL/GenBank/DDBJ databases">
        <authorList>
            <person name="Fulton L."/>
            <person name="Clifton S."/>
            <person name="Fulton B."/>
            <person name="Xu J."/>
            <person name="Minx P."/>
            <person name="Pepin K.H."/>
            <person name="Johnson M."/>
            <person name="Thiruvilangam P."/>
            <person name="Bhonagiri V."/>
            <person name="Nash W.E."/>
            <person name="Mardis E.R."/>
            <person name="Wilson R.K."/>
        </authorList>
    </citation>
    <scope>NUCLEOTIDE SEQUENCE [LARGE SCALE GENOMIC DNA]</scope>
    <source>
        <strain evidence="1 2">ATCC 29799</strain>
    </source>
</reference>
<proteinExistence type="predicted"/>
<reference evidence="1 2" key="2">
    <citation type="submission" date="2007-06" db="EMBL/GenBank/DDBJ databases">
        <title>Draft genome sequence of Pseudoflavonifractor capillosus ATCC 29799.</title>
        <authorList>
            <person name="Sudarsanam P."/>
            <person name="Ley R."/>
            <person name="Guruge J."/>
            <person name="Turnbaugh P.J."/>
            <person name="Mahowald M."/>
            <person name="Liep D."/>
            <person name="Gordon J."/>
        </authorList>
    </citation>
    <scope>NUCLEOTIDE SEQUENCE [LARGE SCALE GENOMIC DNA]</scope>
    <source>
        <strain evidence="1 2">ATCC 29799</strain>
    </source>
</reference>
<protein>
    <submittedName>
        <fullName evidence="1">Uncharacterized protein</fullName>
    </submittedName>
</protein>
<comment type="caution">
    <text evidence="1">The sequence shown here is derived from an EMBL/GenBank/DDBJ whole genome shotgun (WGS) entry which is preliminary data.</text>
</comment>
<gene>
    <name evidence="1" type="ORF">BACCAP_00975</name>
</gene>
<sequence>MPTHRSRPTDSFVCSCLYYTTFFNWRLLCGVALNDFSKT</sequence>
<dbReference type="AlphaFoldDB" id="A6NRZ6"/>
<dbReference type="EMBL" id="AAXG02000007">
    <property type="protein sequence ID" value="EDN01035.1"/>
    <property type="molecule type" value="Genomic_DNA"/>
</dbReference>
<evidence type="ECO:0000313" key="1">
    <source>
        <dbReference type="EMBL" id="EDN01035.1"/>
    </source>
</evidence>
<keyword evidence="2" id="KW-1185">Reference proteome</keyword>
<evidence type="ECO:0000313" key="2">
    <source>
        <dbReference type="Proteomes" id="UP000003639"/>
    </source>
</evidence>
<dbReference type="Proteomes" id="UP000003639">
    <property type="component" value="Unassembled WGS sequence"/>
</dbReference>